<sequence>MDGGGGRPSPDSLFAVLITDCAYQSVIYIFQSSAAAAFRVPGRERISDVALVDGKLYALSPKKLFVLEVDSSRKAGEPKTPSMKPIADAVDTPAPAGILYKTIAVRGMLVRTGTTLLNPAVNCCMSGASLDICALCQMKKIG</sequence>
<organism evidence="1 2">
    <name type="scientific">Setaria viridis</name>
    <name type="common">Green bristlegrass</name>
    <name type="synonym">Setaria italica subsp. viridis</name>
    <dbReference type="NCBI Taxonomy" id="4556"/>
    <lineage>
        <taxon>Eukaryota</taxon>
        <taxon>Viridiplantae</taxon>
        <taxon>Streptophyta</taxon>
        <taxon>Embryophyta</taxon>
        <taxon>Tracheophyta</taxon>
        <taxon>Spermatophyta</taxon>
        <taxon>Magnoliopsida</taxon>
        <taxon>Liliopsida</taxon>
        <taxon>Poales</taxon>
        <taxon>Poaceae</taxon>
        <taxon>PACMAD clade</taxon>
        <taxon>Panicoideae</taxon>
        <taxon>Panicodae</taxon>
        <taxon>Paniceae</taxon>
        <taxon>Cenchrinae</taxon>
        <taxon>Setaria</taxon>
    </lineage>
</organism>
<protein>
    <submittedName>
        <fullName evidence="1">Uncharacterized protein</fullName>
    </submittedName>
</protein>
<accession>A0A4U6UYW0</accession>
<dbReference type="Proteomes" id="UP000298652">
    <property type="component" value="Chromosome 4"/>
</dbReference>
<dbReference type="AlphaFoldDB" id="A0A4U6UYW0"/>
<evidence type="ECO:0000313" key="1">
    <source>
        <dbReference type="EMBL" id="TKW20043.1"/>
    </source>
</evidence>
<name>A0A4U6UYW0_SETVI</name>
<gene>
    <name evidence="1" type="ORF">SEVIR_4G059501v2</name>
</gene>
<proteinExistence type="predicted"/>
<keyword evidence="2" id="KW-1185">Reference proteome</keyword>
<reference evidence="1" key="1">
    <citation type="submission" date="2019-03" db="EMBL/GenBank/DDBJ databases">
        <title>WGS assembly of Setaria viridis.</title>
        <authorList>
            <person name="Huang P."/>
            <person name="Jenkins J."/>
            <person name="Grimwood J."/>
            <person name="Barry K."/>
            <person name="Healey A."/>
            <person name="Mamidi S."/>
            <person name="Sreedasyam A."/>
            <person name="Shu S."/>
            <person name="Feldman M."/>
            <person name="Wu J."/>
            <person name="Yu Y."/>
            <person name="Chen C."/>
            <person name="Johnson J."/>
            <person name="Rokhsar D."/>
            <person name="Baxter I."/>
            <person name="Schmutz J."/>
            <person name="Brutnell T."/>
            <person name="Kellogg E."/>
        </authorList>
    </citation>
    <scope>NUCLEOTIDE SEQUENCE [LARGE SCALE GENOMIC DNA]</scope>
</reference>
<evidence type="ECO:0000313" key="2">
    <source>
        <dbReference type="Proteomes" id="UP000298652"/>
    </source>
</evidence>
<dbReference type="Gramene" id="TKW20043">
    <property type="protein sequence ID" value="TKW20043"/>
    <property type="gene ID" value="SEVIR_4G059501v2"/>
</dbReference>
<dbReference type="EMBL" id="CM016555">
    <property type="protein sequence ID" value="TKW20043.1"/>
    <property type="molecule type" value="Genomic_DNA"/>
</dbReference>